<keyword evidence="8" id="KW-1185">Reference proteome</keyword>
<name>K9XSD7_STAC7</name>
<dbReference type="InterPro" id="IPR036890">
    <property type="entry name" value="HATPase_C_sf"/>
</dbReference>
<evidence type="ECO:0000256" key="3">
    <source>
        <dbReference type="ARBA" id="ARBA00022679"/>
    </source>
</evidence>
<dbReference type="InterPro" id="IPR003661">
    <property type="entry name" value="HisK_dim/P_dom"/>
</dbReference>
<evidence type="ECO:0000256" key="1">
    <source>
        <dbReference type="ARBA" id="ARBA00000085"/>
    </source>
</evidence>
<feature type="domain" description="Histidine kinase" evidence="6">
    <location>
        <begin position="34"/>
        <end position="258"/>
    </location>
</feature>
<dbReference type="PANTHER" id="PTHR43711">
    <property type="entry name" value="TWO-COMPONENT HISTIDINE KINASE"/>
    <property type="match status" value="1"/>
</dbReference>
<keyword evidence="3" id="KW-0808">Transferase</keyword>
<dbReference type="InterPro" id="IPR005467">
    <property type="entry name" value="His_kinase_dom"/>
</dbReference>
<dbReference type="STRING" id="111780.Sta7437_1897"/>
<gene>
    <name evidence="7" type="ordered locus">Sta7437_1897</name>
</gene>
<evidence type="ECO:0000313" key="7">
    <source>
        <dbReference type="EMBL" id="AFZ35453.1"/>
    </source>
</evidence>
<evidence type="ECO:0000256" key="2">
    <source>
        <dbReference type="ARBA" id="ARBA00012438"/>
    </source>
</evidence>
<organism evidence="7 8">
    <name type="scientific">Stanieria cyanosphaera (strain ATCC 29371 / PCC 7437)</name>
    <dbReference type="NCBI Taxonomy" id="111780"/>
    <lineage>
        <taxon>Bacteria</taxon>
        <taxon>Bacillati</taxon>
        <taxon>Cyanobacteriota</taxon>
        <taxon>Cyanophyceae</taxon>
        <taxon>Pleurocapsales</taxon>
        <taxon>Dermocarpellaceae</taxon>
        <taxon>Stanieria</taxon>
    </lineage>
</organism>
<dbReference type="EC" id="2.7.13.3" evidence="2"/>
<dbReference type="AlphaFoldDB" id="K9XSD7"/>
<keyword evidence="4 7" id="KW-0418">Kinase</keyword>
<dbReference type="OrthoDB" id="505938at2"/>
<accession>K9XSD7</accession>
<dbReference type="Proteomes" id="UP000010473">
    <property type="component" value="Chromosome"/>
</dbReference>
<dbReference type="GO" id="GO:0000155">
    <property type="term" value="F:phosphorelay sensor kinase activity"/>
    <property type="evidence" value="ECO:0007669"/>
    <property type="project" value="InterPro"/>
</dbReference>
<sequence length="258" mass="29162">MNEIDDLKEELKQTQLAYQMAAQMSQFKAGFLARTSHELRSPLSSLIGLHQLILSDLCDSPEEQKEFISQAYKSALKLMKLIDEIVSVAKTEYGTNQLHLESLQLAEVFHSVYNLTHLQAANRNLQLEIQPCDSSCYVLADRARLIQALVNLIDSGISLMNEGKITVVSNCEPKFNEIKLEINFDCPAQLWQKNNEINPAVNNLSRDEIKKLIQEINLSPGMRLLLSQTLVETMNGRLEFLDLSQEITQINLILSTTS</sequence>
<dbReference type="KEGG" id="scs:Sta7437_1897"/>
<dbReference type="CDD" id="cd00082">
    <property type="entry name" value="HisKA"/>
    <property type="match status" value="1"/>
</dbReference>
<dbReference type="Gene3D" id="3.30.565.10">
    <property type="entry name" value="Histidine kinase-like ATPase, C-terminal domain"/>
    <property type="match status" value="1"/>
</dbReference>
<dbReference type="InterPro" id="IPR036097">
    <property type="entry name" value="HisK_dim/P_sf"/>
</dbReference>
<dbReference type="Gene3D" id="1.10.287.130">
    <property type="match status" value="1"/>
</dbReference>
<dbReference type="SUPFAM" id="SSF47384">
    <property type="entry name" value="Homodimeric domain of signal transducing histidine kinase"/>
    <property type="match status" value="1"/>
</dbReference>
<protein>
    <recommendedName>
        <fullName evidence="2">histidine kinase</fullName>
        <ecNumber evidence="2">2.7.13.3</ecNumber>
    </recommendedName>
</protein>
<evidence type="ECO:0000256" key="4">
    <source>
        <dbReference type="ARBA" id="ARBA00022777"/>
    </source>
</evidence>
<evidence type="ECO:0000256" key="5">
    <source>
        <dbReference type="ARBA" id="ARBA00023012"/>
    </source>
</evidence>
<dbReference type="HOGENOM" id="CLU_068871_0_0_3"/>
<reference evidence="8" key="1">
    <citation type="journal article" date="2013" name="Proc. Natl. Acad. Sci. U.S.A.">
        <title>Improving the coverage of the cyanobacterial phylum using diversity-driven genome sequencing.</title>
        <authorList>
            <person name="Shih P.M."/>
            <person name="Wu D."/>
            <person name="Latifi A."/>
            <person name="Axen S.D."/>
            <person name="Fewer D.P."/>
            <person name="Talla E."/>
            <person name="Calteau A."/>
            <person name="Cai F."/>
            <person name="Tandeau de Marsac N."/>
            <person name="Rippka R."/>
            <person name="Herdman M."/>
            <person name="Sivonen K."/>
            <person name="Coursin T."/>
            <person name="Laurent T."/>
            <person name="Goodwin L."/>
            <person name="Nolan M."/>
            <person name="Davenport K.W."/>
            <person name="Han C.S."/>
            <person name="Rubin E.M."/>
            <person name="Eisen J.A."/>
            <person name="Woyke T."/>
            <person name="Gugger M."/>
            <person name="Kerfeld C.A."/>
        </authorList>
    </citation>
    <scope>NUCLEOTIDE SEQUENCE [LARGE SCALE GENOMIC DNA]</scope>
    <source>
        <strain evidence="8">ATCC 29371 / PCC 7437</strain>
    </source>
</reference>
<dbReference type="PROSITE" id="PS50109">
    <property type="entry name" value="HIS_KIN"/>
    <property type="match status" value="1"/>
</dbReference>
<dbReference type="InterPro" id="IPR050736">
    <property type="entry name" value="Sensor_HK_Regulatory"/>
</dbReference>
<dbReference type="RefSeq" id="WP_015193124.1">
    <property type="nucleotide sequence ID" value="NC_019748.1"/>
</dbReference>
<keyword evidence="5" id="KW-0902">Two-component regulatory system</keyword>
<proteinExistence type="predicted"/>
<evidence type="ECO:0000259" key="6">
    <source>
        <dbReference type="PROSITE" id="PS50109"/>
    </source>
</evidence>
<comment type="catalytic activity">
    <reaction evidence="1">
        <text>ATP + protein L-histidine = ADP + protein N-phospho-L-histidine.</text>
        <dbReference type="EC" id="2.7.13.3"/>
    </reaction>
</comment>
<dbReference type="eggNOG" id="COG2205">
    <property type="taxonomic scope" value="Bacteria"/>
</dbReference>
<dbReference type="EMBL" id="CP003653">
    <property type="protein sequence ID" value="AFZ35453.1"/>
    <property type="molecule type" value="Genomic_DNA"/>
</dbReference>
<dbReference type="PANTHER" id="PTHR43711:SF1">
    <property type="entry name" value="HISTIDINE KINASE 1"/>
    <property type="match status" value="1"/>
</dbReference>
<dbReference type="Pfam" id="PF00512">
    <property type="entry name" value="HisKA"/>
    <property type="match status" value="1"/>
</dbReference>
<dbReference type="SMART" id="SM00388">
    <property type="entry name" value="HisKA"/>
    <property type="match status" value="1"/>
</dbReference>
<dbReference type="SUPFAM" id="SSF55874">
    <property type="entry name" value="ATPase domain of HSP90 chaperone/DNA topoisomerase II/histidine kinase"/>
    <property type="match status" value="1"/>
</dbReference>
<evidence type="ECO:0000313" key="8">
    <source>
        <dbReference type="Proteomes" id="UP000010473"/>
    </source>
</evidence>